<evidence type="ECO:0000256" key="1">
    <source>
        <dbReference type="SAM" id="MobiDB-lite"/>
    </source>
</evidence>
<gene>
    <name evidence="3" type="ORF">AWB66_06421</name>
</gene>
<dbReference type="PANTHER" id="PTHR33408">
    <property type="entry name" value="TRANSPOSASE"/>
    <property type="match status" value="1"/>
</dbReference>
<evidence type="ECO:0000313" key="4">
    <source>
        <dbReference type="Proteomes" id="UP000054717"/>
    </source>
</evidence>
<feature type="domain" description="Transposase IS4-like" evidence="2">
    <location>
        <begin position="31"/>
        <end position="110"/>
    </location>
</feature>
<dbReference type="GO" id="GO:0006313">
    <property type="term" value="P:DNA transposition"/>
    <property type="evidence" value="ECO:0007669"/>
    <property type="project" value="InterPro"/>
</dbReference>
<keyword evidence="4" id="KW-1185">Reference proteome</keyword>
<dbReference type="Proteomes" id="UP000054717">
    <property type="component" value="Unassembled WGS sequence"/>
</dbReference>
<dbReference type="GO" id="GO:0004803">
    <property type="term" value="F:transposase activity"/>
    <property type="evidence" value="ECO:0007669"/>
    <property type="project" value="InterPro"/>
</dbReference>
<comment type="caution">
    <text evidence="3">The sequence shown here is derived from an EMBL/GenBank/DDBJ whole genome shotgun (WGS) entry which is preliminary data.</text>
</comment>
<organism evidence="3 4">
    <name type="scientific">Caballeronia telluris</name>
    <dbReference type="NCBI Taxonomy" id="326475"/>
    <lineage>
        <taxon>Bacteria</taxon>
        <taxon>Pseudomonadati</taxon>
        <taxon>Pseudomonadota</taxon>
        <taxon>Betaproteobacteria</taxon>
        <taxon>Burkholderiales</taxon>
        <taxon>Burkholderiaceae</taxon>
        <taxon>Caballeronia</taxon>
    </lineage>
</organism>
<feature type="region of interest" description="Disordered" evidence="1">
    <location>
        <begin position="10"/>
        <end position="34"/>
    </location>
</feature>
<sequence>MRNLEQIKEQLKTQPDGQLSMTDPDARSMATSGKGSGMVGYNVQVAVDAKHHLIVAHEVTNSGSDRAQLSPMAKAAREAMGKTRLRAVADRGYYSGPQIKECADAGIAVMLPKPTTSGAK</sequence>
<proteinExistence type="predicted"/>
<dbReference type="EMBL" id="FCNZ02000126">
    <property type="protein sequence ID" value="SAL81438.1"/>
    <property type="molecule type" value="Genomic_DNA"/>
</dbReference>
<dbReference type="Pfam" id="PF01609">
    <property type="entry name" value="DDE_Tnp_1"/>
    <property type="match status" value="1"/>
</dbReference>
<accession>A0A158KJW1</accession>
<dbReference type="AlphaFoldDB" id="A0A158KJW1"/>
<reference evidence="3" key="1">
    <citation type="submission" date="2016-01" db="EMBL/GenBank/DDBJ databases">
        <authorList>
            <person name="Peeters Charlotte."/>
        </authorList>
    </citation>
    <scope>NUCLEOTIDE SEQUENCE</scope>
    <source>
        <strain evidence="3">LMG 22936</strain>
    </source>
</reference>
<feature type="compositionally biased region" description="Polar residues" evidence="1">
    <location>
        <begin position="12"/>
        <end position="21"/>
    </location>
</feature>
<dbReference type="GO" id="GO:0003677">
    <property type="term" value="F:DNA binding"/>
    <property type="evidence" value="ECO:0007669"/>
    <property type="project" value="InterPro"/>
</dbReference>
<dbReference type="InterPro" id="IPR002559">
    <property type="entry name" value="Transposase_11"/>
</dbReference>
<name>A0A158KJW1_9BURK</name>
<evidence type="ECO:0000313" key="3">
    <source>
        <dbReference type="EMBL" id="SAL81438.1"/>
    </source>
</evidence>
<evidence type="ECO:0000259" key="2">
    <source>
        <dbReference type="Pfam" id="PF01609"/>
    </source>
</evidence>
<dbReference type="PANTHER" id="PTHR33408:SF4">
    <property type="entry name" value="TRANSPOSASE DDE DOMAIN-CONTAINING PROTEIN"/>
    <property type="match status" value="1"/>
</dbReference>
<protein>
    <submittedName>
        <fullName evidence="3">Transposase IS4 family protein</fullName>
    </submittedName>
</protein>